<gene>
    <name evidence="3" type="primary">PR10-9</name>
</gene>
<protein>
    <submittedName>
        <fullName evidence="3">Pathogenesis-related protein 10</fullName>
    </submittedName>
</protein>
<dbReference type="PANTHER" id="PTHR31213:SF201">
    <property type="entry name" value="OS03G0300400 PROTEIN"/>
    <property type="match status" value="1"/>
</dbReference>
<dbReference type="PRINTS" id="PR00634">
    <property type="entry name" value="BETALLERGEN"/>
</dbReference>
<dbReference type="EMBL" id="KF746441">
    <property type="protein sequence ID" value="AHG94654.1"/>
    <property type="molecule type" value="mRNA"/>
</dbReference>
<dbReference type="FunFam" id="3.30.530.20:FF:000007">
    <property type="entry name" value="Major pollen allergen Bet v 1-A"/>
    <property type="match status" value="1"/>
</dbReference>
<name>W5RW70_LILRE</name>
<dbReference type="Pfam" id="PF00407">
    <property type="entry name" value="Bet_v_1"/>
    <property type="match status" value="1"/>
</dbReference>
<feature type="domain" description="Bet v I/Major latex protein" evidence="2">
    <location>
        <begin position="3"/>
        <end position="151"/>
    </location>
</feature>
<dbReference type="InterPro" id="IPR024949">
    <property type="entry name" value="Bet_v_I_allergen"/>
</dbReference>
<evidence type="ECO:0000256" key="1">
    <source>
        <dbReference type="ARBA" id="ARBA00009744"/>
    </source>
</evidence>
<sequence>MPFTVEVESPVSAARMFKAALVDWHNLGPKLAPHVLASASIIEGDGGVGSIRQLNFTSVMPFRCVKERLDFVDHEKFECKVTAIGGGHLETILESASVLFKIEPTSTGGCICKAVTGSKFKPGAHAGDEEAKAKEALVKLFKGTEAYLLANPDAYV</sequence>
<dbReference type="AlphaFoldDB" id="W5RW70"/>
<dbReference type="InterPro" id="IPR023393">
    <property type="entry name" value="START-like_dom_sf"/>
</dbReference>
<comment type="similarity">
    <text evidence="1">Belongs to the BetVI family.</text>
</comment>
<dbReference type="GO" id="GO:0005634">
    <property type="term" value="C:nucleus"/>
    <property type="evidence" value="ECO:0007669"/>
    <property type="project" value="TreeGrafter"/>
</dbReference>
<dbReference type="GO" id="GO:0009738">
    <property type="term" value="P:abscisic acid-activated signaling pathway"/>
    <property type="evidence" value="ECO:0007669"/>
    <property type="project" value="InterPro"/>
</dbReference>
<dbReference type="PANTHER" id="PTHR31213">
    <property type="entry name" value="OS08G0374000 PROTEIN-RELATED"/>
    <property type="match status" value="1"/>
</dbReference>
<dbReference type="SUPFAM" id="SSF55961">
    <property type="entry name" value="Bet v1-like"/>
    <property type="match status" value="1"/>
</dbReference>
<dbReference type="GO" id="GO:0010427">
    <property type="term" value="F:abscisic acid binding"/>
    <property type="evidence" value="ECO:0007669"/>
    <property type="project" value="InterPro"/>
</dbReference>
<dbReference type="GO" id="GO:0004864">
    <property type="term" value="F:protein phosphatase inhibitor activity"/>
    <property type="evidence" value="ECO:0007669"/>
    <property type="project" value="InterPro"/>
</dbReference>
<accession>W5RW70</accession>
<reference evidence="3" key="1">
    <citation type="submission" date="2013-10" db="EMBL/GenBank/DDBJ databases">
        <title>Cloning and expression of PR10 gene family in Lilium regale Wilson during Fusarium oxysporum f. sp. lilii infection.</title>
        <authorList>
            <person name="Liu D."/>
            <person name="He H."/>
            <person name="Zhang N."/>
            <person name="Ji B."/>
            <person name="Han Q."/>
            <person name="Ge F."/>
            <person name="Chen C."/>
        </authorList>
    </citation>
    <scope>NUCLEOTIDE SEQUENCE</scope>
    <source>
        <tissue evidence="3">Root</tissue>
    </source>
</reference>
<dbReference type="SMART" id="SM01037">
    <property type="entry name" value="Bet_v_1"/>
    <property type="match status" value="1"/>
</dbReference>
<dbReference type="GO" id="GO:0038023">
    <property type="term" value="F:signaling receptor activity"/>
    <property type="evidence" value="ECO:0007669"/>
    <property type="project" value="InterPro"/>
</dbReference>
<proteinExistence type="evidence at transcript level"/>
<dbReference type="Gene3D" id="3.30.530.20">
    <property type="match status" value="1"/>
</dbReference>
<dbReference type="GO" id="GO:0005737">
    <property type="term" value="C:cytoplasm"/>
    <property type="evidence" value="ECO:0007669"/>
    <property type="project" value="TreeGrafter"/>
</dbReference>
<dbReference type="CDD" id="cd07816">
    <property type="entry name" value="Bet_v1-like"/>
    <property type="match status" value="1"/>
</dbReference>
<organism evidence="3">
    <name type="scientific">Lilium regale</name>
    <name type="common">Regal lily</name>
    <dbReference type="NCBI Taxonomy" id="82328"/>
    <lineage>
        <taxon>Eukaryota</taxon>
        <taxon>Viridiplantae</taxon>
        <taxon>Streptophyta</taxon>
        <taxon>Embryophyta</taxon>
        <taxon>Tracheophyta</taxon>
        <taxon>Spermatophyta</taxon>
        <taxon>Magnoliopsida</taxon>
        <taxon>Liliopsida</taxon>
        <taxon>Liliales</taxon>
        <taxon>Liliaceae</taxon>
        <taxon>Lilium</taxon>
    </lineage>
</organism>
<evidence type="ECO:0000313" key="3">
    <source>
        <dbReference type="EMBL" id="AHG94654.1"/>
    </source>
</evidence>
<dbReference type="InterPro" id="IPR000916">
    <property type="entry name" value="Bet_v_I/MLP"/>
</dbReference>
<dbReference type="GO" id="GO:0006952">
    <property type="term" value="P:defense response"/>
    <property type="evidence" value="ECO:0007669"/>
    <property type="project" value="InterPro"/>
</dbReference>
<evidence type="ECO:0000259" key="2">
    <source>
        <dbReference type="SMART" id="SM01037"/>
    </source>
</evidence>
<dbReference type="InterPro" id="IPR050279">
    <property type="entry name" value="Plant_def-hormone_signal"/>
</dbReference>